<gene>
    <name evidence="6" type="ORF">BDEG_26766</name>
</gene>
<dbReference type="EMBL" id="DS022310">
    <property type="protein sequence ID" value="OAJ43403.1"/>
    <property type="molecule type" value="Genomic_DNA"/>
</dbReference>
<proteinExistence type="inferred from homology"/>
<dbReference type="InterPro" id="IPR035892">
    <property type="entry name" value="C2_domain_sf"/>
</dbReference>
<dbReference type="Proteomes" id="UP000077115">
    <property type="component" value="Unassembled WGS sequence"/>
</dbReference>
<dbReference type="GO" id="GO:0035091">
    <property type="term" value="F:phosphatidylinositol binding"/>
    <property type="evidence" value="ECO:0007669"/>
    <property type="project" value="InterPro"/>
</dbReference>
<feature type="domain" description="PXA" evidence="5">
    <location>
        <begin position="108"/>
        <end position="279"/>
    </location>
</feature>
<evidence type="ECO:0000313" key="7">
    <source>
        <dbReference type="Proteomes" id="UP000077115"/>
    </source>
</evidence>
<evidence type="ECO:0000259" key="5">
    <source>
        <dbReference type="PROSITE" id="PS51207"/>
    </source>
</evidence>
<keyword evidence="2" id="KW-1133">Transmembrane helix</keyword>
<reference evidence="6 7" key="2">
    <citation type="submission" date="2016-05" db="EMBL/GenBank/DDBJ databases">
        <title>Lineage-specific infection strategies underlie the spectrum of fungal disease in amphibians.</title>
        <authorList>
            <person name="Cuomo C.A."/>
            <person name="Farrer R.A."/>
            <person name="James T."/>
            <person name="Longcore J."/>
            <person name="Birren B."/>
        </authorList>
    </citation>
    <scope>NUCLEOTIDE SEQUENCE [LARGE SCALE GENOMIC DNA]</scope>
    <source>
        <strain evidence="6 7">JEL423</strain>
    </source>
</reference>
<dbReference type="SMART" id="SM00313">
    <property type="entry name" value="PXA"/>
    <property type="match status" value="1"/>
</dbReference>
<dbReference type="Gene3D" id="3.30.1520.10">
    <property type="entry name" value="Phox-like domain"/>
    <property type="match status" value="1"/>
</dbReference>
<dbReference type="STRING" id="403673.A0A177WTI0"/>
<dbReference type="Pfam" id="PF00787">
    <property type="entry name" value="PX"/>
    <property type="match status" value="1"/>
</dbReference>
<protein>
    <recommendedName>
        <fullName evidence="8">C2 domain-containing protein</fullName>
    </recommendedName>
</protein>
<dbReference type="InterPro" id="IPR013937">
    <property type="entry name" value="Sorting_nexin_C"/>
</dbReference>
<dbReference type="eggNOG" id="KOG2101">
    <property type="taxonomic scope" value="Eukaryota"/>
</dbReference>
<evidence type="ECO:0000256" key="2">
    <source>
        <dbReference type="SAM" id="Phobius"/>
    </source>
</evidence>
<dbReference type="PROSITE" id="PS50004">
    <property type="entry name" value="C2"/>
    <property type="match status" value="1"/>
</dbReference>
<keyword evidence="2" id="KW-0812">Transmembrane</keyword>
<evidence type="ECO:0000259" key="3">
    <source>
        <dbReference type="PROSITE" id="PS50004"/>
    </source>
</evidence>
<feature type="transmembrane region" description="Helical" evidence="2">
    <location>
        <begin position="20"/>
        <end position="38"/>
    </location>
</feature>
<dbReference type="SMART" id="SM00239">
    <property type="entry name" value="C2"/>
    <property type="match status" value="1"/>
</dbReference>
<dbReference type="InterPro" id="IPR003114">
    <property type="entry name" value="Phox_assoc"/>
</dbReference>
<dbReference type="SUPFAM" id="SSF49562">
    <property type="entry name" value="C2 domain (Calcium/lipid-binding domain, CaLB)"/>
    <property type="match status" value="1"/>
</dbReference>
<dbReference type="CDD" id="cd06093">
    <property type="entry name" value="PX_domain"/>
    <property type="match status" value="1"/>
</dbReference>
<dbReference type="InterPro" id="IPR000008">
    <property type="entry name" value="C2_dom"/>
</dbReference>
<name>A0A177WTI0_BATDL</name>
<dbReference type="Pfam" id="PF00168">
    <property type="entry name" value="C2"/>
    <property type="match status" value="1"/>
</dbReference>
<dbReference type="InterPro" id="IPR001683">
    <property type="entry name" value="PX_dom"/>
</dbReference>
<dbReference type="Pfam" id="PF08628">
    <property type="entry name" value="Nexin_C"/>
    <property type="match status" value="1"/>
</dbReference>
<reference evidence="6 7" key="1">
    <citation type="submission" date="2006-10" db="EMBL/GenBank/DDBJ databases">
        <title>The Genome Sequence of Batrachochytrium dendrobatidis JEL423.</title>
        <authorList>
            <consortium name="The Broad Institute Genome Sequencing Platform"/>
            <person name="Birren B."/>
            <person name="Lander E."/>
            <person name="Galagan J."/>
            <person name="Cuomo C."/>
            <person name="Devon K."/>
            <person name="Jaffe D."/>
            <person name="Butler J."/>
            <person name="Alvarez P."/>
            <person name="Gnerre S."/>
            <person name="Grabherr M."/>
            <person name="Kleber M."/>
            <person name="Mauceli E."/>
            <person name="Brockman W."/>
            <person name="Young S."/>
            <person name="LaButti K."/>
            <person name="Sykes S."/>
            <person name="DeCaprio D."/>
            <person name="Crawford M."/>
            <person name="Koehrsen M."/>
            <person name="Engels R."/>
            <person name="Montgomery P."/>
            <person name="Pearson M."/>
            <person name="Howarth C."/>
            <person name="Larson L."/>
            <person name="White J."/>
            <person name="O'Leary S."/>
            <person name="Kodira C."/>
            <person name="Zeng Q."/>
            <person name="Yandava C."/>
            <person name="Alvarado L."/>
            <person name="Longcore J."/>
            <person name="James T."/>
        </authorList>
    </citation>
    <scope>NUCLEOTIDE SEQUENCE [LARGE SCALE GENOMIC DNA]</scope>
    <source>
        <strain evidence="6 7">JEL423</strain>
    </source>
</reference>
<dbReference type="InterPro" id="IPR036871">
    <property type="entry name" value="PX_dom_sf"/>
</dbReference>
<organism evidence="6 7">
    <name type="scientific">Batrachochytrium dendrobatidis (strain JEL423)</name>
    <dbReference type="NCBI Taxonomy" id="403673"/>
    <lineage>
        <taxon>Eukaryota</taxon>
        <taxon>Fungi</taxon>
        <taxon>Fungi incertae sedis</taxon>
        <taxon>Chytridiomycota</taxon>
        <taxon>Chytridiomycota incertae sedis</taxon>
        <taxon>Chytridiomycetes</taxon>
        <taxon>Rhizophydiales</taxon>
        <taxon>Rhizophydiales incertae sedis</taxon>
        <taxon>Batrachochytrium</taxon>
    </lineage>
</organism>
<feature type="domain" description="C2" evidence="3">
    <location>
        <begin position="374"/>
        <end position="495"/>
    </location>
</feature>
<dbReference type="CDD" id="cd00030">
    <property type="entry name" value="C2"/>
    <property type="match status" value="1"/>
</dbReference>
<accession>A0A177WTI0</accession>
<sequence length="1371" mass="150585">MDKYSPMLPEPVQDMIKTTPPLYLAASPVVVLTCIAIAPRTSLILVLLLTAFGLGRIWDVMQLPAESGASRVISIIKMQPSKDDELVQLFHQEQSAAQSRAVSPTAVSLQVMASIDKLISYIVRDFINGWYVKLNHSNSQEFPEAIHVSLREAFVTLGLSASKMNPVNLVLAVIGVVLTHLREYKHFESTQLSLDEYIQQHPKSVFCRCSTPEQVNEHLRDLSMRISIHILPRADRSSSVVFGIVREILATTVLLSVVNKFSDPDWLNMTLLNALKPKPSSDMPAPTANETDFIDTGADTASITTGEIKRAASIEDSFSETGISETTSLGPSSIQPRHVLDTTRPLSISFSMSSGNSISLPKRLKYMTIRSINSLKRLSLSSTSSALTTKTQIHVKVLESRQLPVISTHQVYCTAAVGTQSFKSSKVPAETNPVWDFSCWFGVPEETGDDVMDASIRCIVVDIISTKNIFTGELIGTVRIELNDLEPNRIKRAWIPIDTTRSRLAVSTDAEMLIEAVYINTDMLDDLESTDDEDEAGCTDHSDRADTVFAHMNDANSFTFAPSISNIGGIAVTSWDILNINGSAYGALEMYTEFLIQGGHAGHIRIYHEMEEFERAARGVMSNSVDKKYTSITELHDLALQIVTDIRSAITRDVLPLSFGDMNENLETLNKVRKEIDVQIHPELFKCLQERIEAYLDSFMLETFKQTETFIKFVQNDGLKPVEPVQPTSECKPIEDPLFIKAVDDSDFSSVTTSKDLNNSDTSLPVSLDLDVGHKHFRRDNIKTAIQATRDRISVIGESISTADPDTLQTLLESKFALQTDLDSLMEMLSDEEFHHESLEGKHTSNASSKPIDSLDSFVFVDLDGVSIGIVDAVDEAATTLTQRPGRSDSLLRLGSIINATGVIAAQTLGASTLSTNLGGGHSTSSTPFVAFEFIVTIKSREDDTWTLVKTYEEFERLHRLLCVHFSKANAITFPARPPLEGLVDISNDISMTSTAASIFTGGAFSTASHAADAIERHTLRINARKHLASELEMYLKQMVQDTVLRLSTQVITFLSKPASVHNSGDATPTSASLRHVGSNGELGNMMLRAFKSAGSALKKVATVGDGNSSLGTLSTISQSLSNDTRSFTDSKSSVASVVHPTIAQSDSQPETPTLNVAQPVNAEWTLLEESDQPNTQHLKSHETLPEKQHLSQSDLNVILECTISAIEEVFQLTSPTQWIRQQSLHVVRVVLYQTYGSTISSWMQRKVEGAMSEESAIKCLDGISGALWPDGRVWGSNITHEEGVSPQVRNDDDKRDTRISAKSVLMVGGEEDPISPSPIKAKLDTLARVVGKQNASVGLARIFNMIQVQRLNISLLCLLLECIVKNVLNQ</sequence>
<comment type="similarity">
    <text evidence="1">Belongs to the sorting nexin family.</text>
</comment>
<dbReference type="Pfam" id="PF02194">
    <property type="entry name" value="PXA"/>
    <property type="match status" value="1"/>
</dbReference>
<dbReference type="PROSITE" id="PS50195">
    <property type="entry name" value="PX"/>
    <property type="match status" value="1"/>
</dbReference>
<dbReference type="SUPFAM" id="SSF64268">
    <property type="entry name" value="PX domain"/>
    <property type="match status" value="1"/>
</dbReference>
<dbReference type="PANTHER" id="PTHR22775:SF3">
    <property type="entry name" value="SORTING NEXIN-13"/>
    <property type="match status" value="1"/>
</dbReference>
<evidence type="ECO:0000256" key="1">
    <source>
        <dbReference type="ARBA" id="ARBA00010883"/>
    </source>
</evidence>
<dbReference type="Gene3D" id="2.60.40.150">
    <property type="entry name" value="C2 domain"/>
    <property type="match status" value="1"/>
</dbReference>
<evidence type="ECO:0008006" key="8">
    <source>
        <dbReference type="Google" id="ProtNLM"/>
    </source>
</evidence>
<dbReference type="VEuPathDB" id="FungiDB:BDEG_26766"/>
<feature type="domain" description="PX" evidence="4">
    <location>
        <begin position="910"/>
        <end position="1062"/>
    </location>
</feature>
<dbReference type="PANTHER" id="PTHR22775">
    <property type="entry name" value="SORTING NEXIN"/>
    <property type="match status" value="1"/>
</dbReference>
<evidence type="ECO:0000313" key="6">
    <source>
        <dbReference type="EMBL" id="OAJ43403.1"/>
    </source>
</evidence>
<keyword evidence="2" id="KW-0472">Membrane</keyword>
<evidence type="ECO:0000259" key="4">
    <source>
        <dbReference type="PROSITE" id="PS50195"/>
    </source>
</evidence>
<dbReference type="PROSITE" id="PS51207">
    <property type="entry name" value="PXA"/>
    <property type="match status" value="1"/>
</dbReference>
<dbReference type="OrthoDB" id="120967at2759"/>